<feature type="transmembrane region" description="Helical" evidence="1">
    <location>
        <begin position="68"/>
        <end position="88"/>
    </location>
</feature>
<dbReference type="AlphaFoldDB" id="A0A4D6LL94"/>
<protein>
    <submittedName>
        <fullName evidence="2">Uncharacterized protein</fullName>
    </submittedName>
</protein>
<name>A0A4D6LL94_VIGUN</name>
<keyword evidence="1" id="KW-0472">Membrane</keyword>
<feature type="transmembrane region" description="Helical" evidence="1">
    <location>
        <begin position="20"/>
        <end position="37"/>
    </location>
</feature>
<evidence type="ECO:0000313" key="2">
    <source>
        <dbReference type="EMBL" id="QCD89273.1"/>
    </source>
</evidence>
<keyword evidence="3" id="KW-1185">Reference proteome</keyword>
<reference evidence="2 3" key="1">
    <citation type="submission" date="2019-04" db="EMBL/GenBank/DDBJ databases">
        <title>An improved genome assembly and genetic linkage map for asparagus bean, Vigna unguiculata ssp. sesquipedialis.</title>
        <authorList>
            <person name="Xia Q."/>
            <person name="Zhang R."/>
            <person name="Dong Y."/>
        </authorList>
    </citation>
    <scope>NUCLEOTIDE SEQUENCE [LARGE SCALE GENOMIC DNA]</scope>
    <source>
        <tissue evidence="2">Leaf</tissue>
    </source>
</reference>
<proteinExistence type="predicted"/>
<sequence length="146" mass="16680">MLWMCVVYKALGDTLRMDFFGAFLKLWLIITSLKLWLGMEGKHVAFLELWLGMASLELWLGMEDEHCTFLQLWLKMVCVIGVSVRVVARTKGLHSIEKSQVVASDVLILCREYELRFILGTPLGVAVQRCRTWINMVVAMICGIRG</sequence>
<dbReference type="Proteomes" id="UP000501690">
    <property type="component" value="Linkage Group LG4"/>
</dbReference>
<gene>
    <name evidence="2" type="ORF">DEO72_LG4g217</name>
</gene>
<dbReference type="EMBL" id="CP039348">
    <property type="protein sequence ID" value="QCD89273.1"/>
    <property type="molecule type" value="Genomic_DNA"/>
</dbReference>
<keyword evidence="1" id="KW-0812">Transmembrane</keyword>
<keyword evidence="1" id="KW-1133">Transmembrane helix</keyword>
<accession>A0A4D6LL94</accession>
<evidence type="ECO:0000313" key="3">
    <source>
        <dbReference type="Proteomes" id="UP000501690"/>
    </source>
</evidence>
<evidence type="ECO:0000256" key="1">
    <source>
        <dbReference type="SAM" id="Phobius"/>
    </source>
</evidence>
<organism evidence="2 3">
    <name type="scientific">Vigna unguiculata</name>
    <name type="common">Cowpea</name>
    <dbReference type="NCBI Taxonomy" id="3917"/>
    <lineage>
        <taxon>Eukaryota</taxon>
        <taxon>Viridiplantae</taxon>
        <taxon>Streptophyta</taxon>
        <taxon>Embryophyta</taxon>
        <taxon>Tracheophyta</taxon>
        <taxon>Spermatophyta</taxon>
        <taxon>Magnoliopsida</taxon>
        <taxon>eudicotyledons</taxon>
        <taxon>Gunneridae</taxon>
        <taxon>Pentapetalae</taxon>
        <taxon>rosids</taxon>
        <taxon>fabids</taxon>
        <taxon>Fabales</taxon>
        <taxon>Fabaceae</taxon>
        <taxon>Papilionoideae</taxon>
        <taxon>50 kb inversion clade</taxon>
        <taxon>NPAAA clade</taxon>
        <taxon>indigoferoid/millettioid clade</taxon>
        <taxon>Phaseoleae</taxon>
        <taxon>Vigna</taxon>
    </lineage>
</organism>